<dbReference type="Proteomes" id="UP001157915">
    <property type="component" value="Unassembled WGS sequence"/>
</dbReference>
<dbReference type="PANTHER" id="PTHR42663">
    <property type="entry name" value="HYDROLASE C777.06C-RELATED-RELATED"/>
    <property type="match status" value="1"/>
</dbReference>
<organism evidence="3 4">
    <name type="scientific">Algoriphagus winogradskyi</name>
    <dbReference type="NCBI Taxonomy" id="237017"/>
    <lineage>
        <taxon>Bacteria</taxon>
        <taxon>Pseudomonadati</taxon>
        <taxon>Bacteroidota</taxon>
        <taxon>Cytophagia</taxon>
        <taxon>Cytophagales</taxon>
        <taxon>Cyclobacteriaceae</taxon>
        <taxon>Algoriphagus</taxon>
    </lineage>
</organism>
<gene>
    <name evidence="3" type="ORF">SAMN06265367_106224</name>
</gene>
<keyword evidence="1" id="KW-0732">Signal</keyword>
<name>A0ABY1PAC8_9BACT</name>
<protein>
    <submittedName>
        <fullName evidence="3">Pyrroloquinoline quinone biosynthesis protein B</fullName>
    </submittedName>
</protein>
<evidence type="ECO:0000313" key="4">
    <source>
        <dbReference type="Proteomes" id="UP001157915"/>
    </source>
</evidence>
<dbReference type="InterPro" id="IPR036866">
    <property type="entry name" value="RibonucZ/Hydroxyglut_hydro"/>
</dbReference>
<evidence type="ECO:0000259" key="2">
    <source>
        <dbReference type="Pfam" id="PF12706"/>
    </source>
</evidence>
<accession>A0ABY1PAC8</accession>
<feature type="chain" id="PRO_5046092400" evidence="1">
    <location>
        <begin position="18"/>
        <end position="324"/>
    </location>
</feature>
<dbReference type="InterPro" id="IPR001279">
    <property type="entry name" value="Metallo-B-lactamas"/>
</dbReference>
<proteinExistence type="predicted"/>
<feature type="signal peptide" evidence="1">
    <location>
        <begin position="1"/>
        <end position="17"/>
    </location>
</feature>
<dbReference type="PANTHER" id="PTHR42663:SF7">
    <property type="entry name" value="COENZYME PQQ SYNTHESIS PROTEIN B"/>
    <property type="match status" value="1"/>
</dbReference>
<dbReference type="EMBL" id="FXUA01000006">
    <property type="protein sequence ID" value="SMP29911.1"/>
    <property type="molecule type" value="Genomic_DNA"/>
</dbReference>
<evidence type="ECO:0000256" key="1">
    <source>
        <dbReference type="SAM" id="SignalP"/>
    </source>
</evidence>
<dbReference type="PROSITE" id="PS51257">
    <property type="entry name" value="PROKAR_LIPOPROTEIN"/>
    <property type="match status" value="1"/>
</dbReference>
<dbReference type="SUPFAM" id="SSF56281">
    <property type="entry name" value="Metallo-hydrolase/oxidoreductase"/>
    <property type="match status" value="1"/>
</dbReference>
<feature type="domain" description="Metallo-beta-lactamase" evidence="2">
    <location>
        <begin position="88"/>
        <end position="291"/>
    </location>
</feature>
<evidence type="ECO:0000313" key="3">
    <source>
        <dbReference type="EMBL" id="SMP29911.1"/>
    </source>
</evidence>
<dbReference type="Pfam" id="PF12706">
    <property type="entry name" value="Lactamase_B_2"/>
    <property type="match status" value="1"/>
</dbReference>
<comment type="caution">
    <text evidence="3">The sequence shown here is derived from an EMBL/GenBank/DDBJ whole genome shotgun (WGS) entry which is preliminary data.</text>
</comment>
<sequence>MYKSSFAFLFLSFFFFACESKTPTGSSAIEAPKSTSKVTSIVVLGTIQDGGSPHIGCNKECCKDLFENPDKDRQVVSLGLFDAVTDKNYLFEATPDITRQVKTLKSFGSESKSEMPDGIFLTHAHIGHYAGLMFLGKEARDAKRVPVFAMPRMTEFLQNDGPWSQLVNNENISLVPIENEKPVILSEQLQVIPLQVPHRDEFSETVGYKIIGPNKSALFIPDIDKWEKWEKDIVDEIRKVDFAFVDATFFSGKELDNRDMSEIPHPFIMESMAKFAGLTTEEKSKVVFIHFNHTNPVIDPNSEETKLVLEKGFRIARIRDVFEL</sequence>
<dbReference type="RefSeq" id="WP_283413959.1">
    <property type="nucleotide sequence ID" value="NZ_FXUA01000006.1"/>
</dbReference>
<dbReference type="Gene3D" id="3.60.15.10">
    <property type="entry name" value="Ribonuclease Z/Hydroxyacylglutathione hydrolase-like"/>
    <property type="match status" value="1"/>
</dbReference>
<keyword evidence="4" id="KW-1185">Reference proteome</keyword>
<reference evidence="3 4" key="1">
    <citation type="submission" date="2017-05" db="EMBL/GenBank/DDBJ databases">
        <authorList>
            <person name="Varghese N."/>
            <person name="Submissions S."/>
        </authorList>
    </citation>
    <scope>NUCLEOTIDE SEQUENCE [LARGE SCALE GENOMIC DNA]</scope>
    <source>
        <strain evidence="3 4">DSM 15360</strain>
    </source>
</reference>